<name>A0A7E4UXK5_PANRE</name>
<dbReference type="Proteomes" id="UP000492821">
    <property type="component" value="Unassembled WGS sequence"/>
</dbReference>
<dbReference type="WBParaSite" id="Pan_g13996.t1">
    <property type="protein sequence ID" value="Pan_g13996.t1"/>
    <property type="gene ID" value="Pan_g13996"/>
</dbReference>
<dbReference type="AlphaFoldDB" id="A0A7E4UXK5"/>
<proteinExistence type="predicted"/>
<evidence type="ECO:0000313" key="1">
    <source>
        <dbReference type="Proteomes" id="UP000492821"/>
    </source>
</evidence>
<sequence>MVLMAVRGLVGGYQANFNLHNCSPVATNGCANHQSVLSPKTEHRPLQLSEMQPIKVFLLFATLSYFIVDVQAVKCYVKSSFDKEADQINGFQYCQSKIDSDGDVTQTGILLKGLLYENKECTEVGFDFVKKCDTDLCNTPCQEEYDASKSSSPKSTSSAYILISTVVMILGLQ</sequence>
<organism evidence="1 2">
    <name type="scientific">Panagrellus redivivus</name>
    <name type="common">Microworm</name>
    <dbReference type="NCBI Taxonomy" id="6233"/>
    <lineage>
        <taxon>Eukaryota</taxon>
        <taxon>Metazoa</taxon>
        <taxon>Ecdysozoa</taxon>
        <taxon>Nematoda</taxon>
        <taxon>Chromadorea</taxon>
        <taxon>Rhabditida</taxon>
        <taxon>Tylenchina</taxon>
        <taxon>Panagrolaimomorpha</taxon>
        <taxon>Panagrolaimoidea</taxon>
        <taxon>Panagrolaimidae</taxon>
        <taxon>Panagrellus</taxon>
    </lineage>
</organism>
<evidence type="ECO:0000313" key="2">
    <source>
        <dbReference type="WBParaSite" id="Pan_g13996.t1"/>
    </source>
</evidence>
<reference evidence="1" key="1">
    <citation type="journal article" date="2013" name="Genetics">
        <title>The draft genome and transcriptome of Panagrellus redivivus are shaped by the harsh demands of a free-living lifestyle.</title>
        <authorList>
            <person name="Srinivasan J."/>
            <person name="Dillman A.R."/>
            <person name="Macchietto M.G."/>
            <person name="Heikkinen L."/>
            <person name="Lakso M."/>
            <person name="Fracchia K.M."/>
            <person name="Antoshechkin I."/>
            <person name="Mortazavi A."/>
            <person name="Wong G."/>
            <person name="Sternberg P.W."/>
        </authorList>
    </citation>
    <scope>NUCLEOTIDE SEQUENCE [LARGE SCALE GENOMIC DNA]</scope>
    <source>
        <strain evidence="1">MT8872</strain>
    </source>
</reference>
<accession>A0A7E4UXK5</accession>
<keyword evidence="1" id="KW-1185">Reference proteome</keyword>
<reference evidence="2" key="2">
    <citation type="submission" date="2020-10" db="UniProtKB">
        <authorList>
            <consortium name="WormBaseParasite"/>
        </authorList>
    </citation>
    <scope>IDENTIFICATION</scope>
</reference>
<protein>
    <submittedName>
        <fullName evidence="2">Transmembrane protein</fullName>
    </submittedName>
</protein>